<reference evidence="2 3" key="1">
    <citation type="journal article" date="2014" name="PLoS Genet.">
        <title>Phylogenetically driven sequencing of extremely halophilic archaea reveals strategies for static and dynamic osmo-response.</title>
        <authorList>
            <person name="Becker E.A."/>
            <person name="Seitzer P.M."/>
            <person name="Tritt A."/>
            <person name="Larsen D."/>
            <person name="Krusor M."/>
            <person name="Yao A.I."/>
            <person name="Wu D."/>
            <person name="Madern D."/>
            <person name="Eisen J.A."/>
            <person name="Darling A.E."/>
            <person name="Facciotti M.T."/>
        </authorList>
    </citation>
    <scope>NUCLEOTIDE SEQUENCE [LARGE SCALE GENOMIC DNA]</scope>
    <source>
        <strain evidence="2 3">DSM 10524</strain>
    </source>
</reference>
<feature type="transmembrane region" description="Helical" evidence="1">
    <location>
        <begin position="61"/>
        <end position="79"/>
    </location>
</feature>
<feature type="transmembrane region" description="Helical" evidence="1">
    <location>
        <begin position="7"/>
        <end position="25"/>
    </location>
</feature>
<keyword evidence="3" id="KW-1185">Reference proteome</keyword>
<proteinExistence type="predicted"/>
<dbReference type="Proteomes" id="UP000011688">
    <property type="component" value="Unassembled WGS sequence"/>
</dbReference>
<name>L9X3D4_9EURY</name>
<protein>
    <submittedName>
        <fullName evidence="2">Uncharacterized protein</fullName>
    </submittedName>
</protein>
<dbReference type="AlphaFoldDB" id="L9X3D4"/>
<dbReference type="EMBL" id="AOIB01000028">
    <property type="protein sequence ID" value="ELY56235.1"/>
    <property type="molecule type" value="Genomic_DNA"/>
</dbReference>
<evidence type="ECO:0000313" key="2">
    <source>
        <dbReference type="EMBL" id="ELY56235.1"/>
    </source>
</evidence>
<evidence type="ECO:0000256" key="1">
    <source>
        <dbReference type="SAM" id="Phobius"/>
    </source>
</evidence>
<dbReference type="OrthoDB" id="205887at2157"/>
<dbReference type="InterPro" id="IPR058328">
    <property type="entry name" value="DUF8015"/>
</dbReference>
<sequence>MHRYDWILLAIAIALVGGGLVGALTPVPMEYGLAAAFVLATPFVYDAMFRNPPLPASDFQRAATAIIWHALLIWAVLAAI</sequence>
<comment type="caution">
    <text evidence="2">The sequence shown here is derived from an EMBL/GenBank/DDBJ whole genome shotgun (WGS) entry which is preliminary data.</text>
</comment>
<organism evidence="2 3">
    <name type="scientific">Natronococcus amylolyticus DSM 10524</name>
    <dbReference type="NCBI Taxonomy" id="1227497"/>
    <lineage>
        <taxon>Archaea</taxon>
        <taxon>Methanobacteriati</taxon>
        <taxon>Methanobacteriota</taxon>
        <taxon>Stenosarchaea group</taxon>
        <taxon>Halobacteria</taxon>
        <taxon>Halobacteriales</taxon>
        <taxon>Natrialbaceae</taxon>
        <taxon>Natronococcus</taxon>
    </lineage>
</organism>
<keyword evidence="1" id="KW-0812">Transmembrane</keyword>
<accession>L9X3D4</accession>
<dbReference type="eggNOG" id="arCOG10814">
    <property type="taxonomic scope" value="Archaea"/>
</dbReference>
<dbReference type="RefSeq" id="WP_005557567.1">
    <property type="nucleotide sequence ID" value="NZ_AOIB01000028.1"/>
</dbReference>
<gene>
    <name evidence="2" type="ORF">C491_14847</name>
</gene>
<keyword evidence="1" id="KW-1133">Transmembrane helix</keyword>
<keyword evidence="1" id="KW-0472">Membrane</keyword>
<evidence type="ECO:0000313" key="3">
    <source>
        <dbReference type="Proteomes" id="UP000011688"/>
    </source>
</evidence>
<dbReference type="Pfam" id="PF26047">
    <property type="entry name" value="DUF8015"/>
    <property type="match status" value="1"/>
</dbReference>